<comment type="caution">
    <text evidence="1">The sequence shown here is derived from an EMBL/GenBank/DDBJ whole genome shotgun (WGS) entry which is preliminary data.</text>
</comment>
<dbReference type="SUPFAM" id="SSF52540">
    <property type="entry name" value="P-loop containing nucleoside triphosphate hydrolases"/>
    <property type="match status" value="1"/>
</dbReference>
<protein>
    <recommendedName>
        <fullName evidence="3">AAA+ ATPase domain-containing protein</fullName>
    </recommendedName>
</protein>
<sequence length="285" mass="32243">MIGHEKQQKLLKQSAEKGRLSHAYLFSGPAQVGKKTAALELASFLFKGELKNSHPDLIMVEPDPESGEIKIGQIRDLIWKLSLKPYSAPLKVAIIDQSQTMNQESQNCFLKTLEEPKKDTLLILISEYQKSLLPTILSRCQVINFQPLPQKEIEKMLLEKGLDPEKAKEISFISLGRPGLAIDFTDSSKMGDFKKNIKEVANLAGADISSRFQYAKEISQKENLKDILATWLFYFRNLLLEKYSSSAPDALRYSNILKKIQETNSLISNTNINTRLALEILMLEL</sequence>
<dbReference type="Gene3D" id="3.40.50.300">
    <property type="entry name" value="P-loop containing nucleotide triphosphate hydrolases"/>
    <property type="match status" value="1"/>
</dbReference>
<gene>
    <name evidence="1" type="ORF">A3A08_01905</name>
</gene>
<dbReference type="PANTHER" id="PTHR11669">
    <property type="entry name" value="REPLICATION FACTOR C / DNA POLYMERASE III GAMMA-TAU SUBUNIT"/>
    <property type="match status" value="1"/>
</dbReference>
<dbReference type="GO" id="GO:0006261">
    <property type="term" value="P:DNA-templated DNA replication"/>
    <property type="evidence" value="ECO:0007669"/>
    <property type="project" value="TreeGrafter"/>
</dbReference>
<dbReference type="Pfam" id="PF13177">
    <property type="entry name" value="DNA_pol3_delta2"/>
    <property type="match status" value="1"/>
</dbReference>
<dbReference type="EMBL" id="MHMG01000004">
    <property type="protein sequence ID" value="OGZ23941.1"/>
    <property type="molecule type" value="Genomic_DNA"/>
</dbReference>
<dbReference type="InterPro" id="IPR027417">
    <property type="entry name" value="P-loop_NTPase"/>
</dbReference>
<dbReference type="AlphaFoldDB" id="A0A1G2EF16"/>
<reference evidence="1 2" key="1">
    <citation type="journal article" date="2016" name="Nat. Commun.">
        <title>Thousands of microbial genomes shed light on interconnected biogeochemical processes in an aquifer system.</title>
        <authorList>
            <person name="Anantharaman K."/>
            <person name="Brown C.T."/>
            <person name="Hug L.A."/>
            <person name="Sharon I."/>
            <person name="Castelle C.J."/>
            <person name="Probst A.J."/>
            <person name="Thomas B.C."/>
            <person name="Singh A."/>
            <person name="Wilkins M.J."/>
            <person name="Karaoz U."/>
            <person name="Brodie E.L."/>
            <person name="Williams K.H."/>
            <person name="Hubbard S.S."/>
            <person name="Banfield J.F."/>
        </authorList>
    </citation>
    <scope>NUCLEOTIDE SEQUENCE [LARGE SCALE GENOMIC DNA]</scope>
</reference>
<name>A0A1G2EF16_9BACT</name>
<evidence type="ECO:0008006" key="3">
    <source>
        <dbReference type="Google" id="ProtNLM"/>
    </source>
</evidence>
<dbReference type="PANTHER" id="PTHR11669:SF8">
    <property type="entry name" value="DNA POLYMERASE III SUBUNIT DELTA"/>
    <property type="match status" value="1"/>
</dbReference>
<accession>A0A1G2EF16</accession>
<proteinExistence type="predicted"/>
<evidence type="ECO:0000313" key="1">
    <source>
        <dbReference type="EMBL" id="OGZ23941.1"/>
    </source>
</evidence>
<organism evidence="1 2">
    <name type="scientific">Candidatus Nealsonbacteria bacterium RIFCSPLOWO2_01_FULL_41_9</name>
    <dbReference type="NCBI Taxonomy" id="1801671"/>
    <lineage>
        <taxon>Bacteria</taxon>
        <taxon>Candidatus Nealsoniibacteriota</taxon>
    </lineage>
</organism>
<dbReference type="InterPro" id="IPR050238">
    <property type="entry name" value="DNA_Rep/Repair_Clamp_Loader"/>
</dbReference>
<dbReference type="Proteomes" id="UP000176406">
    <property type="component" value="Unassembled WGS sequence"/>
</dbReference>
<evidence type="ECO:0000313" key="2">
    <source>
        <dbReference type="Proteomes" id="UP000176406"/>
    </source>
</evidence>